<accession>A0A3D0KH33</accession>
<dbReference type="Pfam" id="PF02464">
    <property type="entry name" value="CinA"/>
    <property type="match status" value="1"/>
</dbReference>
<dbReference type="InterPro" id="IPR008136">
    <property type="entry name" value="CinA_C"/>
</dbReference>
<evidence type="ECO:0000313" key="2">
    <source>
        <dbReference type="EMBL" id="HCA02501.1"/>
    </source>
</evidence>
<dbReference type="SUPFAM" id="SSF142433">
    <property type="entry name" value="CinA-like"/>
    <property type="match status" value="1"/>
</dbReference>
<dbReference type="InterPro" id="IPR036653">
    <property type="entry name" value="CinA-like_C"/>
</dbReference>
<protein>
    <submittedName>
        <fullName evidence="2">Damage-inducible protein CinA</fullName>
    </submittedName>
</protein>
<dbReference type="NCBIfam" id="TIGR00199">
    <property type="entry name" value="PncC_domain"/>
    <property type="match status" value="1"/>
</dbReference>
<dbReference type="Gene3D" id="3.90.950.20">
    <property type="entry name" value="CinA-like"/>
    <property type="match status" value="1"/>
</dbReference>
<feature type="domain" description="CinA C-terminal" evidence="1">
    <location>
        <begin position="16"/>
        <end position="164"/>
    </location>
</feature>
<organism evidence="2">
    <name type="scientific">Halomonas campaniensis</name>
    <dbReference type="NCBI Taxonomy" id="213554"/>
    <lineage>
        <taxon>Bacteria</taxon>
        <taxon>Pseudomonadati</taxon>
        <taxon>Pseudomonadota</taxon>
        <taxon>Gammaproteobacteria</taxon>
        <taxon>Oceanospirillales</taxon>
        <taxon>Halomonadaceae</taxon>
        <taxon>Halomonas</taxon>
    </lineage>
</organism>
<dbReference type="EMBL" id="DOTR01000050">
    <property type="protein sequence ID" value="HCA02501.1"/>
    <property type="molecule type" value="Genomic_DNA"/>
</dbReference>
<evidence type="ECO:0000259" key="1">
    <source>
        <dbReference type="Pfam" id="PF02464"/>
    </source>
</evidence>
<dbReference type="AlphaFoldDB" id="A0A3D0KH33"/>
<name>A0A3D0KH33_9GAMM</name>
<gene>
    <name evidence="2" type="ORF">DEO68_10005</name>
</gene>
<comment type="caution">
    <text evidence="2">The sequence shown here is derived from an EMBL/GenBank/DDBJ whole genome shotgun (WGS) entry which is preliminary data.</text>
</comment>
<proteinExistence type="predicted"/>
<reference evidence="2" key="1">
    <citation type="journal article" date="2018" name="Nat. Biotechnol.">
        <title>A standardized bacterial taxonomy based on genome phylogeny substantially revises the tree of life.</title>
        <authorList>
            <person name="Parks D.H."/>
            <person name="Chuvochina M."/>
            <person name="Waite D.W."/>
            <person name="Rinke C."/>
            <person name="Skarshewski A."/>
            <person name="Chaumeil P.A."/>
            <person name="Hugenholtz P."/>
        </authorList>
    </citation>
    <scope>NUCLEOTIDE SEQUENCE [LARGE SCALE GENOMIC DNA]</scope>
    <source>
        <strain evidence="2">UBA11284</strain>
    </source>
</reference>
<sequence length="177" mass="18038">MAPSVSSLKNLDLSLLAQRLGRLCQQLGVEVSTAESCTGGGIASAITSVAGSSAYFTAGYVTYSNAAKTRMLDVPETLIEAHGAVSEQVVNAMVKGACLASGADLAVAVSGVAGPDGGSQEKPVGTVWLSWGSAESQQAACFHFHGDRQAVREQAVREALAGLVARLTAQANGSEKK</sequence>